<evidence type="ECO:0000313" key="4">
    <source>
        <dbReference type="Proteomes" id="UP000225069"/>
    </source>
</evidence>
<evidence type="ECO:0000256" key="1">
    <source>
        <dbReference type="ARBA" id="ARBA00004328"/>
    </source>
</evidence>
<dbReference type="SUPFAM" id="SSF51126">
    <property type="entry name" value="Pectin lyase-like"/>
    <property type="match status" value="1"/>
</dbReference>
<name>A0A1D8EXD1_9CAUD</name>
<keyword evidence="4" id="KW-1185">Reference proteome</keyword>
<sequence>MKTYGQTKFKDIIDNTPEFAYNLEFTIGNGGNFTNIQDALNYCKRYINYPNYAITLKLLNSLTIDYTINIAKTDFRNLILDGNGFTISKNCNSQYDTVFYGDMSIYPVIKNLTVENTNNRSFGIAFTNYHGSIFASHVTVANSLTIKNFYNGIRHACSYLFTPGLTLDNCEYGLYAFRKSNTCLDSYVNIKNCGTGIAVYNGSEVVAQGVTFAGNATDCNISYNTPTTNGTIWKQL</sequence>
<dbReference type="InterPro" id="IPR011050">
    <property type="entry name" value="Pectin_lyase_fold/virulence"/>
</dbReference>
<dbReference type="GO" id="GO:0044423">
    <property type="term" value="C:virion component"/>
    <property type="evidence" value="ECO:0007669"/>
    <property type="project" value="UniProtKB-KW"/>
</dbReference>
<dbReference type="Proteomes" id="UP000225069">
    <property type="component" value="Segment"/>
</dbReference>
<comment type="subcellular location">
    <subcellularLocation>
        <location evidence="1">Virion</location>
    </subcellularLocation>
</comment>
<dbReference type="GO" id="GO:0019058">
    <property type="term" value="P:viral life cycle"/>
    <property type="evidence" value="ECO:0007669"/>
    <property type="project" value="UniProtKB-ARBA"/>
</dbReference>
<reference evidence="3 4" key="1">
    <citation type="submission" date="2016-10" db="EMBL/GenBank/DDBJ databases">
        <title>Genome analysis of vB_CjeM_Los1, a virulent Campylobacter bacteriophage isolated in the Republic of Ireland.</title>
        <authorList>
            <person name="Coffey A."/>
            <person name="McAuliffe O."/>
            <person name="Bolton D."/>
        </authorList>
    </citation>
    <scope>NUCLEOTIDE SEQUENCE [LARGE SCALE GENOMIC DNA]</scope>
</reference>
<evidence type="ECO:0000256" key="2">
    <source>
        <dbReference type="ARBA" id="ARBA00022844"/>
    </source>
</evidence>
<gene>
    <name evidence="3" type="ORF">LOS1_00060</name>
</gene>
<proteinExistence type="predicted"/>
<protein>
    <submittedName>
        <fullName evidence="3">Uncharacterized protein</fullName>
    </submittedName>
</protein>
<organism evidence="3 4">
    <name type="scientific">Campylobacter phage vB_CjeM_Los1</name>
    <dbReference type="NCBI Taxonomy" id="1904491"/>
    <lineage>
        <taxon>Viruses</taxon>
        <taxon>Duplodnaviria</taxon>
        <taxon>Heunggongvirae</taxon>
        <taxon>Uroviricota</taxon>
        <taxon>Caudoviricetes</taxon>
        <taxon>Connertonviridae</taxon>
        <taxon>Fletchervirus</taxon>
        <taxon>Fletchervirus Los1</taxon>
    </lineage>
</organism>
<accession>A0A1D8EXD1</accession>
<dbReference type="GO" id="GO:0051701">
    <property type="term" value="P:biological process involved in interaction with host"/>
    <property type="evidence" value="ECO:0007669"/>
    <property type="project" value="UniProtKB-ARBA"/>
</dbReference>
<evidence type="ECO:0000313" key="3">
    <source>
        <dbReference type="EMBL" id="AOT25881.1"/>
    </source>
</evidence>
<keyword evidence="2" id="KW-0946">Virion</keyword>
<dbReference type="EMBL" id="KX879627">
    <property type="protein sequence ID" value="AOT25881.1"/>
    <property type="molecule type" value="Genomic_DNA"/>
</dbReference>